<sequence length="109" mass="12162">MDYVSGDDVTDNTHLAEAIDMTREGSAQPGSTGYDEPDSTGQGVTLRDSCFYVAIEELEKIQSAPEESQQEIDRVLRMLREAQHADNERRAQVMAEAHKILQDVWVPPA</sequence>
<evidence type="ECO:0000313" key="2">
    <source>
        <dbReference type="EMBL" id="MYL68650.1"/>
    </source>
</evidence>
<gene>
    <name evidence="2" type="ORF">GLW30_13025</name>
</gene>
<accession>A0A6B1IN06</accession>
<feature type="region of interest" description="Disordered" evidence="1">
    <location>
        <begin position="1"/>
        <end position="45"/>
    </location>
</feature>
<protein>
    <submittedName>
        <fullName evidence="2">Uncharacterized protein</fullName>
    </submittedName>
</protein>
<evidence type="ECO:0000313" key="3">
    <source>
        <dbReference type="Proteomes" id="UP000452321"/>
    </source>
</evidence>
<dbReference type="Proteomes" id="UP000452321">
    <property type="component" value="Unassembled WGS sequence"/>
</dbReference>
<proteinExistence type="predicted"/>
<organism evidence="2 3">
    <name type="scientific">Halorubrum distributum</name>
    <dbReference type="NCBI Taxonomy" id="29283"/>
    <lineage>
        <taxon>Archaea</taxon>
        <taxon>Methanobacteriati</taxon>
        <taxon>Methanobacteriota</taxon>
        <taxon>Stenosarchaea group</taxon>
        <taxon>Halobacteria</taxon>
        <taxon>Halobacteriales</taxon>
        <taxon>Haloferacaceae</taxon>
        <taxon>Halorubrum</taxon>
        <taxon>Halorubrum distributum group</taxon>
    </lineage>
</organism>
<dbReference type="EMBL" id="WMFC01000018">
    <property type="protein sequence ID" value="MYL68650.1"/>
    <property type="molecule type" value="Genomic_DNA"/>
</dbReference>
<evidence type="ECO:0000256" key="1">
    <source>
        <dbReference type="SAM" id="MobiDB-lite"/>
    </source>
</evidence>
<dbReference type="RefSeq" id="WP_159358942.1">
    <property type="nucleotide sequence ID" value="NZ_WMFC01000018.1"/>
</dbReference>
<dbReference type="AlphaFoldDB" id="A0A6B1IN06"/>
<name>A0A6B1IN06_9EURY</name>
<reference evidence="2 3" key="1">
    <citation type="submission" date="2019-11" db="EMBL/GenBank/DDBJ databases">
        <title>Genome sequences of 17 halophilic strains isolated from different environments.</title>
        <authorList>
            <person name="Furrow R.E."/>
        </authorList>
    </citation>
    <scope>NUCLEOTIDE SEQUENCE [LARGE SCALE GENOMIC DNA]</scope>
    <source>
        <strain evidence="2 3">22502_06_Cabo</strain>
    </source>
</reference>
<comment type="caution">
    <text evidence="2">The sequence shown here is derived from an EMBL/GenBank/DDBJ whole genome shotgun (WGS) entry which is preliminary data.</text>
</comment>